<sequence>MNEIQRFLAHAIQLERESSRRYAELAEAMQKLGNAEVAEFFQQMSHYSRLHQREAMERGGFHDLPKLAVNEYDWPEGSSPEAAWGPVDPDIDVFGAMALAMRGEQRSHEYYQKIADETADPEVKEMATEFADEEAEHVVQLDVWHANLVKLTAAG</sequence>
<dbReference type="SUPFAM" id="SSF47240">
    <property type="entry name" value="Ferritin-like"/>
    <property type="match status" value="1"/>
</dbReference>
<dbReference type="GO" id="GO:0046872">
    <property type="term" value="F:metal ion binding"/>
    <property type="evidence" value="ECO:0007669"/>
    <property type="project" value="InterPro"/>
</dbReference>
<organism evidence="2 3">
    <name type="scientific">Azotobacter chroococcum NCIMB 8003</name>
    <dbReference type="NCBI Taxonomy" id="1328314"/>
    <lineage>
        <taxon>Bacteria</taxon>
        <taxon>Pseudomonadati</taxon>
        <taxon>Pseudomonadota</taxon>
        <taxon>Gammaproteobacteria</taxon>
        <taxon>Pseudomonadales</taxon>
        <taxon>Pseudomonadaceae</taxon>
        <taxon>Azotobacter</taxon>
    </lineage>
</organism>
<dbReference type="HOGENOM" id="CLU_120960_0_0_6"/>
<dbReference type="Gene3D" id="1.20.1260.10">
    <property type="match status" value="1"/>
</dbReference>
<dbReference type="InterPro" id="IPR009078">
    <property type="entry name" value="Ferritin-like_SF"/>
</dbReference>
<reference evidence="2 3" key="1">
    <citation type="journal article" date="2015" name="PLoS ONE">
        <title>Azotobacter Genomes: The Genome of Azotobacter chroococcum NCIMB 8003 (ATCC 4412).</title>
        <authorList>
            <person name="Robson R.L."/>
            <person name="Jones R."/>
            <person name="Robson R.M."/>
            <person name="Schwartz A."/>
            <person name="Richardson T.H."/>
        </authorList>
    </citation>
    <scope>NUCLEOTIDE SEQUENCE [LARGE SCALE GENOMIC DNA]</scope>
    <source>
        <strain evidence="2 3">NCIMB 8003</strain>
    </source>
</reference>
<dbReference type="RefSeq" id="WP_039805790.1">
    <property type="nucleotide sequence ID" value="NZ_CP010415.1"/>
</dbReference>
<dbReference type="Pfam" id="PF02915">
    <property type="entry name" value="Rubrerythrin"/>
    <property type="match status" value="1"/>
</dbReference>
<accession>A0A0C4WPM4</accession>
<dbReference type="GO" id="GO:0016491">
    <property type="term" value="F:oxidoreductase activity"/>
    <property type="evidence" value="ECO:0007669"/>
    <property type="project" value="InterPro"/>
</dbReference>
<proteinExistence type="predicted"/>
<dbReference type="EMBL" id="CP010415">
    <property type="protein sequence ID" value="AJE22581.1"/>
    <property type="molecule type" value="Genomic_DNA"/>
</dbReference>
<dbReference type="AlphaFoldDB" id="A0A0C4WPM4"/>
<gene>
    <name evidence="2" type="ORF">Achr_31720</name>
</gene>
<dbReference type="PROSITE" id="PS50905">
    <property type="entry name" value="FERRITIN_LIKE"/>
    <property type="match status" value="1"/>
</dbReference>
<dbReference type="STRING" id="1328314.Achr_31720"/>
<evidence type="ECO:0000313" key="3">
    <source>
        <dbReference type="Proteomes" id="UP000068210"/>
    </source>
</evidence>
<keyword evidence="3" id="KW-1185">Reference proteome</keyword>
<feature type="domain" description="Ferritin-like diiron" evidence="1">
    <location>
        <begin position="1"/>
        <end position="152"/>
    </location>
</feature>
<dbReference type="KEGG" id="acx:Achr_31720"/>
<dbReference type="InterPro" id="IPR012347">
    <property type="entry name" value="Ferritin-like"/>
</dbReference>
<name>A0A0C4WPM4_9GAMM</name>
<dbReference type="CDD" id="cd01045">
    <property type="entry name" value="Ferritin_like_AB"/>
    <property type="match status" value="1"/>
</dbReference>
<evidence type="ECO:0000313" key="2">
    <source>
        <dbReference type="EMBL" id="AJE22581.1"/>
    </source>
</evidence>
<dbReference type="Proteomes" id="UP000068210">
    <property type="component" value="Chromosome"/>
</dbReference>
<dbReference type="InterPro" id="IPR003251">
    <property type="entry name" value="Rr_diiron-bd_dom"/>
</dbReference>
<protein>
    <submittedName>
        <fullName evidence="2">Rubrerythrin putative ferritin/ribonucleotide reductase-like</fullName>
    </submittedName>
</protein>
<evidence type="ECO:0000259" key="1">
    <source>
        <dbReference type="PROSITE" id="PS50905"/>
    </source>
</evidence>
<dbReference type="InterPro" id="IPR009040">
    <property type="entry name" value="Ferritin-like_diiron"/>
</dbReference>